<accession>A0A9D9EAY9</accession>
<reference evidence="2" key="1">
    <citation type="submission" date="2020-10" db="EMBL/GenBank/DDBJ databases">
        <authorList>
            <person name="Gilroy R."/>
        </authorList>
    </citation>
    <scope>NUCLEOTIDE SEQUENCE</scope>
    <source>
        <strain evidence="2">11167</strain>
    </source>
</reference>
<evidence type="ECO:0000313" key="2">
    <source>
        <dbReference type="EMBL" id="MBO8443216.1"/>
    </source>
</evidence>
<reference evidence="2" key="2">
    <citation type="journal article" date="2021" name="PeerJ">
        <title>Extensive microbial diversity within the chicken gut microbiome revealed by metagenomics and culture.</title>
        <authorList>
            <person name="Gilroy R."/>
            <person name="Ravi A."/>
            <person name="Getino M."/>
            <person name="Pursley I."/>
            <person name="Horton D.L."/>
            <person name="Alikhan N.F."/>
            <person name="Baker D."/>
            <person name="Gharbi K."/>
            <person name="Hall N."/>
            <person name="Watson M."/>
            <person name="Adriaenssens E.M."/>
            <person name="Foster-Nyarko E."/>
            <person name="Jarju S."/>
            <person name="Secka A."/>
            <person name="Antonio M."/>
            <person name="Oren A."/>
            <person name="Chaudhuri R.R."/>
            <person name="La Ragione R."/>
            <person name="Hildebrand F."/>
            <person name="Pallen M.J."/>
        </authorList>
    </citation>
    <scope>NUCLEOTIDE SEQUENCE</scope>
    <source>
        <strain evidence="2">11167</strain>
    </source>
</reference>
<sequence>MATFYDRTGKPIAYTEDNETIYLFSGEPVAYLYGDAVYSFIGRQLGWCEDGWIRDLKGACVFFSENSKGGGPMRPIKKFTPVKAAKFTKPFKGARFVKQVKPIKLLSWSVLSGEQFFPQRLIPAIDFIRLLS</sequence>
<dbReference type="AlphaFoldDB" id="A0A9D9EAY9"/>
<organism evidence="2 3">
    <name type="scientific">Candidatus Aphodenecus pullistercoris</name>
    <dbReference type="NCBI Taxonomy" id="2840669"/>
    <lineage>
        <taxon>Bacteria</taxon>
        <taxon>Pseudomonadati</taxon>
        <taxon>Spirochaetota</taxon>
        <taxon>Spirochaetia</taxon>
        <taxon>Spirochaetales</taxon>
        <taxon>Candidatus Aphodenecus</taxon>
    </lineage>
</organism>
<proteinExistence type="predicted"/>
<dbReference type="Proteomes" id="UP000823633">
    <property type="component" value="Unassembled WGS sequence"/>
</dbReference>
<gene>
    <name evidence="2" type="ORF">IAC42_05595</name>
</gene>
<protein>
    <recommendedName>
        <fullName evidence="1">4-fold beta flower domain-containing protein</fullName>
    </recommendedName>
</protein>
<comment type="caution">
    <text evidence="2">The sequence shown here is derived from an EMBL/GenBank/DDBJ whole genome shotgun (WGS) entry which is preliminary data.</text>
</comment>
<evidence type="ECO:0000313" key="3">
    <source>
        <dbReference type="Proteomes" id="UP000823633"/>
    </source>
</evidence>
<dbReference type="Pfam" id="PF21784">
    <property type="entry name" value="Bflower"/>
    <property type="match status" value="1"/>
</dbReference>
<dbReference type="InterPro" id="IPR048911">
    <property type="entry name" value="Bflower"/>
</dbReference>
<feature type="domain" description="4-fold beta flower" evidence="1">
    <location>
        <begin position="3"/>
        <end position="117"/>
    </location>
</feature>
<evidence type="ECO:0000259" key="1">
    <source>
        <dbReference type="Pfam" id="PF21784"/>
    </source>
</evidence>
<dbReference type="EMBL" id="JADIMU010000035">
    <property type="protein sequence ID" value="MBO8443216.1"/>
    <property type="molecule type" value="Genomic_DNA"/>
</dbReference>
<name>A0A9D9EAY9_9SPIR</name>